<feature type="region of interest" description="Disordered" evidence="1">
    <location>
        <begin position="29"/>
        <end position="123"/>
    </location>
</feature>
<dbReference type="RefSeq" id="XP_058313038.1">
    <property type="nucleotide sequence ID" value="XM_058447627.1"/>
</dbReference>
<feature type="compositionally biased region" description="Basic and acidic residues" evidence="1">
    <location>
        <begin position="87"/>
        <end position="97"/>
    </location>
</feature>
<evidence type="ECO:0000256" key="1">
    <source>
        <dbReference type="SAM" id="MobiDB-lite"/>
    </source>
</evidence>
<evidence type="ECO:0000313" key="2">
    <source>
        <dbReference type="EMBL" id="KAJ5218465.1"/>
    </source>
</evidence>
<dbReference type="AlphaFoldDB" id="A0A9W9TEB9"/>
<protein>
    <submittedName>
        <fullName evidence="2">Uncharacterized protein</fullName>
    </submittedName>
</protein>
<gene>
    <name evidence="2" type="ORF">N7498_000564</name>
</gene>
<dbReference type="Proteomes" id="UP001150904">
    <property type="component" value="Unassembled WGS sequence"/>
</dbReference>
<name>A0A9W9TEB9_9EURO</name>
<proteinExistence type="predicted"/>
<keyword evidence="3" id="KW-1185">Reference proteome</keyword>
<feature type="compositionally biased region" description="Polar residues" evidence="1">
    <location>
        <begin position="43"/>
        <end position="53"/>
    </location>
</feature>
<feature type="compositionally biased region" description="Basic residues" evidence="1">
    <location>
        <begin position="61"/>
        <end position="86"/>
    </location>
</feature>
<reference evidence="2" key="2">
    <citation type="journal article" date="2023" name="IMA Fungus">
        <title>Comparative genomic study of the Penicillium genus elucidates a diverse pangenome and 15 lateral gene transfer events.</title>
        <authorList>
            <person name="Petersen C."/>
            <person name="Sorensen T."/>
            <person name="Nielsen M.R."/>
            <person name="Sondergaard T.E."/>
            <person name="Sorensen J.L."/>
            <person name="Fitzpatrick D.A."/>
            <person name="Frisvad J.C."/>
            <person name="Nielsen K.L."/>
        </authorList>
    </citation>
    <scope>NUCLEOTIDE SEQUENCE</scope>
    <source>
        <strain evidence="2">IBT 15544</strain>
    </source>
</reference>
<evidence type="ECO:0000313" key="3">
    <source>
        <dbReference type="Proteomes" id="UP001150904"/>
    </source>
</evidence>
<sequence>MFFAGRRVFKSTPPQANPKGLLKEMQMEKVQERMREDIEEPEQITTQESNMASRNVLAKVQWRRKPARHRRRNIKKGKRVKKPKKPRAQDQPRKMEKASQLLADQVSPCQIGVLSDTITPKTK</sequence>
<organism evidence="2 3">
    <name type="scientific">Penicillium cinerascens</name>
    <dbReference type="NCBI Taxonomy" id="70096"/>
    <lineage>
        <taxon>Eukaryota</taxon>
        <taxon>Fungi</taxon>
        <taxon>Dikarya</taxon>
        <taxon>Ascomycota</taxon>
        <taxon>Pezizomycotina</taxon>
        <taxon>Eurotiomycetes</taxon>
        <taxon>Eurotiomycetidae</taxon>
        <taxon>Eurotiales</taxon>
        <taxon>Aspergillaceae</taxon>
        <taxon>Penicillium</taxon>
    </lineage>
</organism>
<dbReference type="EMBL" id="JAPQKR010000004">
    <property type="protein sequence ID" value="KAJ5218465.1"/>
    <property type="molecule type" value="Genomic_DNA"/>
</dbReference>
<comment type="caution">
    <text evidence="2">The sequence shown here is derived from an EMBL/GenBank/DDBJ whole genome shotgun (WGS) entry which is preliminary data.</text>
</comment>
<dbReference type="GeneID" id="83174927"/>
<reference evidence="2" key="1">
    <citation type="submission" date="2022-12" db="EMBL/GenBank/DDBJ databases">
        <authorList>
            <person name="Petersen C."/>
        </authorList>
    </citation>
    <scope>NUCLEOTIDE SEQUENCE</scope>
    <source>
        <strain evidence="2">IBT 15544</strain>
    </source>
</reference>
<accession>A0A9W9TEB9</accession>